<feature type="signal peptide" evidence="1">
    <location>
        <begin position="1"/>
        <end position="28"/>
    </location>
</feature>
<evidence type="ECO:0000256" key="1">
    <source>
        <dbReference type="SAM" id="SignalP"/>
    </source>
</evidence>
<dbReference type="SUPFAM" id="SSF51261">
    <property type="entry name" value="Duplicated hybrid motif"/>
    <property type="match status" value="1"/>
</dbReference>
<protein>
    <submittedName>
        <fullName evidence="2">Peptidase, M23 family</fullName>
    </submittedName>
</protein>
<dbReference type="RefSeq" id="WP_003715631.1">
    <property type="nucleotide sequence ID" value="NZ_AFTL01000015.1"/>
</dbReference>
<reference evidence="2 3" key="1">
    <citation type="submission" date="2011-05" db="EMBL/GenBank/DDBJ databases">
        <authorList>
            <person name="Durkin A.S."/>
            <person name="Kim M."/>
            <person name="Radune D."/>
            <person name="Hostetler J."/>
            <person name="Torralba M."/>
            <person name="Gillis M."/>
            <person name="Methe B."/>
            <person name="Sutton G."/>
            <person name="Nelson K.E."/>
        </authorList>
    </citation>
    <scope>NUCLEOTIDE SEQUENCE [LARGE SCALE GENOMIC DNA]</scope>
    <source>
        <strain evidence="2 3">F0423</strain>
    </source>
</reference>
<dbReference type="Gene3D" id="2.10.270.10">
    <property type="entry name" value="Cholin Binding"/>
    <property type="match status" value="1"/>
</dbReference>
<gene>
    <name evidence="2" type="ORF">HMPREF9102_1977</name>
</gene>
<comment type="caution">
    <text evidence="2">The sequence shown here is derived from an EMBL/GenBank/DDBJ whole genome shotgun (WGS) entry which is preliminary data.</text>
</comment>
<evidence type="ECO:0000313" key="3">
    <source>
        <dbReference type="Proteomes" id="UP000006035"/>
    </source>
</evidence>
<sequence length="1157" mass="126339">MKIKVKGILAAATVCGAALMVNQLTANAADQQVAPAKLTASAAVASGQTSSQPLPAAPASQVAPSTVNAVSQPAATPITANSDTGNYGNLDGAAIVGNQVRLQGWNANGQAGNRPYHTIIVVDRTTGRELQRQTVQPVSRPDVQTAFRNVTNAVNSGWQVSFDLSDGNADAWLSHSLAIVSRYSNDPTANNTDADYWYAPITFDQQENGYLDSWRFASGHLTASGWHATSASYRQPYHWIIIYDQTLGREIKRVRVSDAARPDIAKYYGRTYGAAKAGWNLDYDFGTDSRYLNDQLQLISRYSDDQQGGEGHHTDYWYSPLKADQANRANLDNVTIAGGKLNLAGWHATDGSLGREHHFIILLDAQGHELGRLPVKNIARADVGRAFAGIYNSANSGWQVQFDLTSALVEGPLRIVSRYSSDPAGNRDYVDYWFNPVNFNHNQYAITSVAKQDGALVIKGYHAADAAYQQPNHYVIIYDLTAHQQVASVKTPLTVTEPGVQLSAYNAANASFTAVFPQLSLNSGHQYALVLRYSANSQGNGDEGGRQNDTWLTLSSANRGWLDSFQLSDGRLKVSGWHASDFELVAPYHFLIVYDNTAHQQVAAKLVTGNAARPDVQRSNAGIATATASGFNCDFGQLALHAGHSYSIVSRYSTISTGNGDNGSASHQDYWMPAVTLDQAHASIDGLTAAAGGIRVAGWLATDQLLDKPFAYVIGLYNGKEFGRQKISFNDRPDVARAYSQTYQSGHSGFDLVVPTNNTVFKQGQLSFIMRVTDDPAGNGHASDLNSQSYAVNAGEVTGVYKPTTNAVAISGWHAAMGQSSRPYQYLIVTDLNGHEFYRRPLNETNSNLTTSAGARQAGWIAGAGNSAFALTLPVTEQMNHRGIRVIHRYTDDAAGNGDYIDWWSPEIDINTGFQSLNGGTVYYDPATGQLATGWRNVAGNNYYFADGYQMKPGSDDWVYNDQLHGQMYTGVQWADGHCYDFGRDGVAHAQSWNDGWSWPFPASGEGSFAFGQGFGYNWAGRTNSYHDGLDFGAYDHPGTDVHAVHGGRVIDIATVRDQQARDLWWYALVWDGRTLFVYQEAFSNRSRIIVNVGDLVYPGQVIGYRDLSHLHLGMNTSPNYRMDLAHSYQPNWTDSSQATGSGSWIDPEWALRVRPY</sequence>
<dbReference type="Gene3D" id="2.70.70.10">
    <property type="entry name" value="Glucose Permease (Domain IIA)"/>
    <property type="match status" value="1"/>
</dbReference>
<dbReference type="CDD" id="cd12797">
    <property type="entry name" value="M23_peptidase"/>
    <property type="match status" value="1"/>
</dbReference>
<feature type="chain" id="PRO_5046179977" evidence="1">
    <location>
        <begin position="29"/>
        <end position="1157"/>
    </location>
</feature>
<proteinExistence type="predicted"/>
<dbReference type="InterPro" id="IPR011055">
    <property type="entry name" value="Dup_hybrid_motif"/>
</dbReference>
<dbReference type="SUPFAM" id="SSF69360">
    <property type="entry name" value="Cell wall binding repeat"/>
    <property type="match status" value="1"/>
</dbReference>
<accession>A0ABN0D6Q9</accession>
<organism evidence="2 3">
    <name type="scientific">Limosilactobacillus oris F0423</name>
    <dbReference type="NCBI Taxonomy" id="944562"/>
    <lineage>
        <taxon>Bacteria</taxon>
        <taxon>Bacillati</taxon>
        <taxon>Bacillota</taxon>
        <taxon>Bacilli</taxon>
        <taxon>Lactobacillales</taxon>
        <taxon>Lactobacillaceae</taxon>
        <taxon>Limosilactobacillus</taxon>
    </lineage>
</organism>
<evidence type="ECO:0000313" key="2">
    <source>
        <dbReference type="EMBL" id="EGS36771.1"/>
    </source>
</evidence>
<dbReference type="EMBL" id="AFTL01000015">
    <property type="protein sequence ID" value="EGS36771.1"/>
    <property type="molecule type" value="Genomic_DNA"/>
</dbReference>
<keyword evidence="3" id="KW-1185">Reference proteome</keyword>
<name>A0ABN0D6Q9_9LACO</name>
<keyword evidence="1" id="KW-0732">Signal</keyword>
<dbReference type="Proteomes" id="UP000006035">
    <property type="component" value="Unassembled WGS sequence"/>
</dbReference>